<gene>
    <name evidence="5" type="ORF">IAB67_04030</name>
</gene>
<keyword evidence="3 5" id="KW-0067">ATP-binding</keyword>
<dbReference type="Gene3D" id="3.40.50.300">
    <property type="entry name" value="P-loop containing nucleotide triphosphate hydrolases"/>
    <property type="match status" value="1"/>
</dbReference>
<reference evidence="5" key="2">
    <citation type="journal article" date="2021" name="PeerJ">
        <title>Extensive microbial diversity within the chicken gut microbiome revealed by metagenomics and culture.</title>
        <authorList>
            <person name="Gilroy R."/>
            <person name="Ravi A."/>
            <person name="Getino M."/>
            <person name="Pursley I."/>
            <person name="Horton D.L."/>
            <person name="Alikhan N.F."/>
            <person name="Baker D."/>
            <person name="Gharbi K."/>
            <person name="Hall N."/>
            <person name="Watson M."/>
            <person name="Adriaenssens E.M."/>
            <person name="Foster-Nyarko E."/>
            <person name="Jarju S."/>
            <person name="Secka A."/>
            <person name="Antonio M."/>
            <person name="Oren A."/>
            <person name="Chaudhuri R.R."/>
            <person name="La Ragione R."/>
            <person name="Hildebrand F."/>
            <person name="Pallen M.J."/>
        </authorList>
    </citation>
    <scope>NUCLEOTIDE SEQUENCE</scope>
    <source>
        <strain evidence="5">CHK191-8634</strain>
    </source>
</reference>
<keyword evidence="1" id="KW-0813">Transport</keyword>
<dbReference type="InterPro" id="IPR003593">
    <property type="entry name" value="AAA+_ATPase"/>
</dbReference>
<feature type="domain" description="ABC transporter" evidence="4">
    <location>
        <begin position="4"/>
        <end position="236"/>
    </location>
</feature>
<dbReference type="EMBL" id="DVMR01000035">
    <property type="protein sequence ID" value="HIU43446.1"/>
    <property type="molecule type" value="Genomic_DNA"/>
</dbReference>
<organism evidence="5 6">
    <name type="scientific">Candidatus Ventrousia excrementavium</name>
    <dbReference type="NCBI Taxonomy" id="2840961"/>
    <lineage>
        <taxon>Bacteria</taxon>
        <taxon>Bacillati</taxon>
        <taxon>Bacillota</taxon>
        <taxon>Clostridia</taxon>
        <taxon>Eubacteriales</taxon>
        <taxon>Clostridiaceae</taxon>
        <taxon>Clostridiaceae incertae sedis</taxon>
        <taxon>Candidatus Ventrousia</taxon>
    </lineage>
</organism>
<dbReference type="InterPro" id="IPR017871">
    <property type="entry name" value="ABC_transporter-like_CS"/>
</dbReference>
<dbReference type="FunFam" id="3.40.50.300:FF:000042">
    <property type="entry name" value="Maltose/maltodextrin ABC transporter, ATP-binding protein"/>
    <property type="match status" value="1"/>
</dbReference>
<evidence type="ECO:0000256" key="3">
    <source>
        <dbReference type="ARBA" id="ARBA00022840"/>
    </source>
</evidence>
<evidence type="ECO:0000256" key="2">
    <source>
        <dbReference type="ARBA" id="ARBA00022741"/>
    </source>
</evidence>
<sequence>MTGLTLSHISKQYKDSDRPAVRDISLDVGCDEFLVLLGPSGCGKTTLLRIISGLVRPSEGQVYIDGQDVTALEPQQRGIGMVFQNYALYPHMSIRKNLTFALEVAHMKRKERTQAVEKVSGILDIGRHLGKKPHMLSGGERQRVAMGRAMAGECKLYLFDEPLSNLDDGLRTRLRPEILSLFHRLHVPFVYVTHDQVDAMTMATRVAVMKNGTIEQLGTPQQIYDQPASLFVASFVGSPKINLIPAAVQVRQGRAVLDCGAFQLDLPQYQAALLPRDGQQVIAGIRPEDLLVSRTGRDLQPIRCVLDRYENLGGRLLLVGDFHGHALRVMAPLSVRAKVGESLELFLDKSKVHLFDAESQARL</sequence>
<dbReference type="SUPFAM" id="SSF52540">
    <property type="entry name" value="P-loop containing nucleoside triphosphate hydrolases"/>
    <property type="match status" value="1"/>
</dbReference>
<dbReference type="PROSITE" id="PS50893">
    <property type="entry name" value="ABC_TRANSPORTER_2"/>
    <property type="match status" value="1"/>
</dbReference>
<name>A0A9D1IVE2_9CLOT</name>
<dbReference type="SMART" id="SM00382">
    <property type="entry name" value="AAA"/>
    <property type="match status" value="1"/>
</dbReference>
<dbReference type="SUPFAM" id="SSF50331">
    <property type="entry name" value="MOP-like"/>
    <property type="match status" value="1"/>
</dbReference>
<dbReference type="GO" id="GO:0005524">
    <property type="term" value="F:ATP binding"/>
    <property type="evidence" value="ECO:0007669"/>
    <property type="project" value="UniProtKB-KW"/>
</dbReference>
<evidence type="ECO:0000259" key="4">
    <source>
        <dbReference type="PROSITE" id="PS50893"/>
    </source>
</evidence>
<evidence type="ECO:0000313" key="6">
    <source>
        <dbReference type="Proteomes" id="UP000824073"/>
    </source>
</evidence>
<reference evidence="5" key="1">
    <citation type="submission" date="2020-10" db="EMBL/GenBank/DDBJ databases">
        <authorList>
            <person name="Gilroy R."/>
        </authorList>
    </citation>
    <scope>NUCLEOTIDE SEQUENCE</scope>
    <source>
        <strain evidence="5">CHK191-8634</strain>
    </source>
</reference>
<dbReference type="InterPro" id="IPR047641">
    <property type="entry name" value="ABC_transpr_MalK/UgpC-like"/>
</dbReference>
<dbReference type="Gene3D" id="2.40.50.140">
    <property type="entry name" value="Nucleic acid-binding proteins"/>
    <property type="match status" value="1"/>
</dbReference>
<dbReference type="GO" id="GO:0140359">
    <property type="term" value="F:ABC-type transporter activity"/>
    <property type="evidence" value="ECO:0007669"/>
    <property type="project" value="UniProtKB-ARBA"/>
</dbReference>
<keyword evidence="2" id="KW-0547">Nucleotide-binding</keyword>
<dbReference type="PROSITE" id="PS00211">
    <property type="entry name" value="ABC_TRANSPORTER_1"/>
    <property type="match status" value="1"/>
</dbReference>
<dbReference type="InterPro" id="IPR027417">
    <property type="entry name" value="P-loop_NTPase"/>
</dbReference>
<accession>A0A9D1IVE2</accession>
<evidence type="ECO:0000313" key="5">
    <source>
        <dbReference type="EMBL" id="HIU43446.1"/>
    </source>
</evidence>
<proteinExistence type="predicted"/>
<dbReference type="Proteomes" id="UP000824073">
    <property type="component" value="Unassembled WGS sequence"/>
</dbReference>
<evidence type="ECO:0000256" key="1">
    <source>
        <dbReference type="ARBA" id="ARBA00022448"/>
    </source>
</evidence>
<dbReference type="InterPro" id="IPR008995">
    <property type="entry name" value="Mo/tungstate-bd_C_term_dom"/>
</dbReference>
<dbReference type="GO" id="GO:0016887">
    <property type="term" value="F:ATP hydrolysis activity"/>
    <property type="evidence" value="ECO:0007669"/>
    <property type="project" value="InterPro"/>
</dbReference>
<dbReference type="PANTHER" id="PTHR43875:SF1">
    <property type="entry name" value="OSMOPROTECTIVE COMPOUNDS UPTAKE ATP-BINDING PROTEIN GGTA"/>
    <property type="match status" value="1"/>
</dbReference>
<dbReference type="InterPro" id="IPR003439">
    <property type="entry name" value="ABC_transporter-like_ATP-bd"/>
</dbReference>
<dbReference type="Gene3D" id="2.40.50.100">
    <property type="match status" value="1"/>
</dbReference>
<dbReference type="InterPro" id="IPR040582">
    <property type="entry name" value="OB_MalK-like"/>
</dbReference>
<dbReference type="Pfam" id="PF00005">
    <property type="entry name" value="ABC_tran"/>
    <property type="match status" value="1"/>
</dbReference>
<comment type="caution">
    <text evidence="5">The sequence shown here is derived from an EMBL/GenBank/DDBJ whole genome shotgun (WGS) entry which is preliminary data.</text>
</comment>
<protein>
    <submittedName>
        <fullName evidence="5">ABC transporter ATP-binding protein</fullName>
    </submittedName>
</protein>
<dbReference type="InterPro" id="IPR012340">
    <property type="entry name" value="NA-bd_OB-fold"/>
</dbReference>
<dbReference type="Pfam" id="PF17912">
    <property type="entry name" value="OB_MalK"/>
    <property type="match status" value="1"/>
</dbReference>
<dbReference type="GO" id="GO:0055052">
    <property type="term" value="C:ATP-binding cassette (ABC) transporter complex, substrate-binding subunit-containing"/>
    <property type="evidence" value="ECO:0007669"/>
    <property type="project" value="TreeGrafter"/>
</dbReference>
<dbReference type="PANTHER" id="PTHR43875">
    <property type="entry name" value="MALTODEXTRIN IMPORT ATP-BINDING PROTEIN MSMX"/>
    <property type="match status" value="1"/>
</dbReference>
<dbReference type="AlphaFoldDB" id="A0A9D1IVE2"/>